<accession>A0ABP9V649</accession>
<dbReference type="EMBL" id="BAABRL010000015">
    <property type="protein sequence ID" value="GAA5497465.1"/>
    <property type="molecule type" value="Genomic_DNA"/>
</dbReference>
<reference evidence="1 2" key="1">
    <citation type="submission" date="2024-02" db="EMBL/GenBank/DDBJ databases">
        <title>Rubritalea halochordaticola NBRC 107102.</title>
        <authorList>
            <person name="Ichikawa N."/>
            <person name="Katano-Makiyama Y."/>
            <person name="Hidaka K."/>
        </authorList>
    </citation>
    <scope>NUCLEOTIDE SEQUENCE [LARGE SCALE GENOMIC DNA]</scope>
    <source>
        <strain evidence="1 2">NBRC 107102</strain>
    </source>
</reference>
<dbReference type="Proteomes" id="UP001424741">
    <property type="component" value="Unassembled WGS sequence"/>
</dbReference>
<sequence>MKSGDLDGANAVDALIKQQQLLLDTNPANHTTPSKTPHKKIQFRAGMKLLWCPDAHRTAYFILDKGGKIRSLDAKTWKGSTADWKWESKAPGKITLTFSIGSTTMEQRNDSYILEGIDASKKGSRARLVVVGFGEAK</sequence>
<keyword evidence="2" id="KW-1185">Reference proteome</keyword>
<dbReference type="RefSeq" id="WP_346189973.1">
    <property type="nucleotide sequence ID" value="NZ_BAABRL010000015.1"/>
</dbReference>
<comment type="caution">
    <text evidence="1">The sequence shown here is derived from an EMBL/GenBank/DDBJ whole genome shotgun (WGS) entry which is preliminary data.</text>
</comment>
<evidence type="ECO:0000313" key="2">
    <source>
        <dbReference type="Proteomes" id="UP001424741"/>
    </source>
</evidence>
<organism evidence="1 2">
    <name type="scientific">Rubritalea halochordaticola</name>
    <dbReference type="NCBI Taxonomy" id="714537"/>
    <lineage>
        <taxon>Bacteria</taxon>
        <taxon>Pseudomonadati</taxon>
        <taxon>Verrucomicrobiota</taxon>
        <taxon>Verrucomicrobiia</taxon>
        <taxon>Verrucomicrobiales</taxon>
        <taxon>Rubritaleaceae</taxon>
        <taxon>Rubritalea</taxon>
    </lineage>
</organism>
<gene>
    <name evidence="1" type="ORF">Rhal01_03661</name>
</gene>
<proteinExistence type="predicted"/>
<evidence type="ECO:0000313" key="1">
    <source>
        <dbReference type="EMBL" id="GAA5497465.1"/>
    </source>
</evidence>
<protein>
    <submittedName>
        <fullName evidence="1">Uncharacterized protein</fullName>
    </submittedName>
</protein>
<name>A0ABP9V649_9BACT</name>